<keyword evidence="2" id="KW-1185">Reference proteome</keyword>
<proteinExistence type="predicted"/>
<evidence type="ECO:0000313" key="1">
    <source>
        <dbReference type="EMBL" id="KAE9523871.1"/>
    </source>
</evidence>
<protein>
    <submittedName>
        <fullName evidence="1">Uncharacterized protein</fullName>
    </submittedName>
</protein>
<gene>
    <name evidence="1" type="ORF">AGLY_015759</name>
</gene>
<comment type="caution">
    <text evidence="1">The sequence shown here is derived from an EMBL/GenBank/DDBJ whole genome shotgun (WGS) entry which is preliminary data.</text>
</comment>
<dbReference type="EMBL" id="VYZN01000075">
    <property type="protein sequence ID" value="KAE9523871.1"/>
    <property type="molecule type" value="Genomic_DNA"/>
</dbReference>
<name>A0A6G0T1S3_APHGL</name>
<accession>A0A6G0T1S3</accession>
<dbReference type="Proteomes" id="UP000475862">
    <property type="component" value="Unassembled WGS sequence"/>
</dbReference>
<organism evidence="1 2">
    <name type="scientific">Aphis glycines</name>
    <name type="common">Soybean aphid</name>
    <dbReference type="NCBI Taxonomy" id="307491"/>
    <lineage>
        <taxon>Eukaryota</taxon>
        <taxon>Metazoa</taxon>
        <taxon>Ecdysozoa</taxon>
        <taxon>Arthropoda</taxon>
        <taxon>Hexapoda</taxon>
        <taxon>Insecta</taxon>
        <taxon>Pterygota</taxon>
        <taxon>Neoptera</taxon>
        <taxon>Paraneoptera</taxon>
        <taxon>Hemiptera</taxon>
        <taxon>Sternorrhyncha</taxon>
        <taxon>Aphidomorpha</taxon>
        <taxon>Aphidoidea</taxon>
        <taxon>Aphididae</taxon>
        <taxon>Aphidini</taxon>
        <taxon>Aphis</taxon>
        <taxon>Aphis</taxon>
    </lineage>
</organism>
<dbReference type="AlphaFoldDB" id="A0A6G0T1S3"/>
<sequence length="239" mass="27256">MRSTICSSPLNKHRQWIQGFSDYANNNTCNPQQHNKDVIISESAGSIQLKFSNKYSFNLNYMNIQTTRKNNYTTVTNSISESGRRVNANNVRSGSPYRSDHLAITDSVPEFGGGNASTSLRRDTLARYHKIPYSSQIKINLVTHQRPSRVAILLSQVVYLLRLAEVLPESSDAVPLLEPLNKLEHKSVHKGYISKQKLHYLYFPCGIIVHTKIKYLSSKIISSTYQNFFILLRAYTNNR</sequence>
<evidence type="ECO:0000313" key="2">
    <source>
        <dbReference type="Proteomes" id="UP000475862"/>
    </source>
</evidence>
<reference evidence="1 2" key="1">
    <citation type="submission" date="2019-08" db="EMBL/GenBank/DDBJ databases">
        <title>The genome of the soybean aphid Biotype 1, its phylome, world population structure and adaptation to the North American continent.</title>
        <authorList>
            <person name="Giordano R."/>
            <person name="Donthu R.K."/>
            <person name="Hernandez A.G."/>
            <person name="Wright C.L."/>
            <person name="Zimin A.V."/>
        </authorList>
    </citation>
    <scope>NUCLEOTIDE SEQUENCE [LARGE SCALE GENOMIC DNA]</scope>
    <source>
        <tissue evidence="1">Whole aphids</tissue>
    </source>
</reference>